<reference evidence="2 3" key="1">
    <citation type="journal article" date="2010" name="Proc. Natl. Acad. Sci. U.S.A.">
        <title>A Nitrospira metagenome illuminates the physiology and evolution of globally important nitrite-oxidizing bacteria.</title>
        <authorList>
            <person name="Lucker S."/>
            <person name="Wagner M."/>
            <person name="Maixner F."/>
            <person name="Pelletier E."/>
            <person name="Koch H."/>
            <person name="Vacherie B."/>
            <person name="Rattei T."/>
            <person name="Sinninghe Damste J."/>
            <person name="Spieck E."/>
            <person name="Le Paslier D."/>
            <person name="Daims H."/>
        </authorList>
    </citation>
    <scope>NUCLEOTIDE SEQUENCE [LARGE SCALE GENOMIC DNA]</scope>
</reference>
<feature type="domain" description="HTH cro/C1-type" evidence="1">
    <location>
        <begin position="18"/>
        <end position="64"/>
    </location>
</feature>
<accession>D8PDI2</accession>
<dbReference type="Pfam" id="PF01381">
    <property type="entry name" value="HTH_3"/>
    <property type="match status" value="1"/>
</dbReference>
<dbReference type="GO" id="GO:0003677">
    <property type="term" value="F:DNA binding"/>
    <property type="evidence" value="ECO:0007669"/>
    <property type="project" value="InterPro"/>
</dbReference>
<dbReference type="InterPro" id="IPR001387">
    <property type="entry name" value="Cro/C1-type_HTH"/>
</dbReference>
<evidence type="ECO:0000313" key="2">
    <source>
        <dbReference type="EMBL" id="CBK41291.1"/>
    </source>
</evidence>
<dbReference type="Gene3D" id="1.10.260.40">
    <property type="entry name" value="lambda repressor-like DNA-binding domains"/>
    <property type="match status" value="1"/>
</dbReference>
<dbReference type="KEGG" id="nde:NIDE1555"/>
<proteinExistence type="predicted"/>
<gene>
    <name evidence="2" type="ORF">NIDE1555</name>
</gene>
<dbReference type="EMBL" id="FP929003">
    <property type="protein sequence ID" value="CBK41291.1"/>
    <property type="molecule type" value="Genomic_DNA"/>
</dbReference>
<organism evidence="2 3">
    <name type="scientific">Nitrospira defluvii</name>
    <dbReference type="NCBI Taxonomy" id="330214"/>
    <lineage>
        <taxon>Bacteria</taxon>
        <taxon>Pseudomonadati</taxon>
        <taxon>Nitrospirota</taxon>
        <taxon>Nitrospiria</taxon>
        <taxon>Nitrospirales</taxon>
        <taxon>Nitrospiraceae</taxon>
        <taxon>Nitrospira</taxon>
    </lineage>
</organism>
<dbReference type="InterPro" id="IPR010982">
    <property type="entry name" value="Lambda_DNA-bd_dom_sf"/>
</dbReference>
<dbReference type="PROSITE" id="PS50943">
    <property type="entry name" value="HTH_CROC1"/>
    <property type="match status" value="1"/>
</dbReference>
<dbReference type="AlphaFoldDB" id="D8PDI2"/>
<dbReference type="STRING" id="330214.NIDE1555"/>
<sequence>MERNLRLDWQSLVEEAVKRRKEQKLTQKTLAVLAGVSGPTVNAFEQQRTSITLESALKIFRCLGMA</sequence>
<name>D8PDI2_9BACT</name>
<dbReference type="Proteomes" id="UP000001660">
    <property type="component" value="Chromosome"/>
</dbReference>
<dbReference type="CDD" id="cd00093">
    <property type="entry name" value="HTH_XRE"/>
    <property type="match status" value="1"/>
</dbReference>
<dbReference type="SUPFAM" id="SSF47413">
    <property type="entry name" value="lambda repressor-like DNA-binding domains"/>
    <property type="match status" value="1"/>
</dbReference>
<dbReference type="HOGENOM" id="CLU_2823101_0_0_0"/>
<evidence type="ECO:0000313" key="3">
    <source>
        <dbReference type="Proteomes" id="UP000001660"/>
    </source>
</evidence>
<keyword evidence="3" id="KW-1185">Reference proteome</keyword>
<evidence type="ECO:0000259" key="1">
    <source>
        <dbReference type="PROSITE" id="PS50943"/>
    </source>
</evidence>
<protein>
    <recommendedName>
        <fullName evidence="1">HTH cro/C1-type domain-containing protein</fullName>
    </recommendedName>
</protein>
<dbReference type="eggNOG" id="COG1476">
    <property type="taxonomic scope" value="Bacteria"/>
</dbReference>